<sequence>MTLFLLFILSISAFSFIFSDSGQYQLTNGADFSCQNNFQTTRTISFSGAFQNIPQVFMFQDYFDISNVQSEYQFSITSITLNDFSFLVKCPRAGLIWSIRYEWIALDDSRVQVINSFNIDPPQDKVLNHQLLNADAAIIGLTSLGYSGKIEFQLLVTQLTKDTVSVAITQVPGIFQNLKQIGYQILLVASRDIIDLGLVKFKLDYTSNAINLESNKWLIMPIQGMNLEYIQQMRFKAQKTFGASTATFSFLSWVAHDQSEYTVQSLWMSYQLIKNYALECFTLRISQKLDRSQSNRPTFFVQILQTNQIYNAVGEYSTRVYKPIQNINFALEINCITGKRVKSKFNKCNSCSSYGKNYQFNHQCHSQINLISYFPKFSQIQSVNQEFKIIITATNCLVKQILYNQAKTEQEIINIEFQDP</sequence>
<dbReference type="AlphaFoldDB" id="A0A8S1V5T2"/>
<name>A0A8S1V5T2_9CILI</name>
<dbReference type="GO" id="GO:0007155">
    <property type="term" value="P:cell adhesion"/>
    <property type="evidence" value="ECO:0007669"/>
    <property type="project" value="InterPro"/>
</dbReference>
<reference evidence="3" key="1">
    <citation type="submission" date="2021-01" db="EMBL/GenBank/DDBJ databases">
        <authorList>
            <consortium name="Genoscope - CEA"/>
            <person name="William W."/>
        </authorList>
    </citation>
    <scope>NUCLEOTIDE SEQUENCE</scope>
</reference>
<feature type="domain" description="H-type lectin" evidence="2">
    <location>
        <begin position="41"/>
        <end position="105"/>
    </location>
</feature>
<evidence type="ECO:0000313" key="3">
    <source>
        <dbReference type="EMBL" id="CAD8172124.1"/>
    </source>
</evidence>
<organism evidence="3 4">
    <name type="scientific">Paramecium pentaurelia</name>
    <dbReference type="NCBI Taxonomy" id="43138"/>
    <lineage>
        <taxon>Eukaryota</taxon>
        <taxon>Sar</taxon>
        <taxon>Alveolata</taxon>
        <taxon>Ciliophora</taxon>
        <taxon>Intramacronucleata</taxon>
        <taxon>Oligohymenophorea</taxon>
        <taxon>Peniculida</taxon>
        <taxon>Parameciidae</taxon>
        <taxon>Paramecium</taxon>
    </lineage>
</organism>
<dbReference type="EMBL" id="CAJJDO010000056">
    <property type="protein sequence ID" value="CAD8172124.1"/>
    <property type="molecule type" value="Genomic_DNA"/>
</dbReference>
<evidence type="ECO:0000313" key="4">
    <source>
        <dbReference type="Proteomes" id="UP000689195"/>
    </source>
</evidence>
<feature type="chain" id="PRO_5035909385" description="H-type lectin domain-containing protein" evidence="1">
    <location>
        <begin position="20"/>
        <end position="420"/>
    </location>
</feature>
<keyword evidence="4" id="KW-1185">Reference proteome</keyword>
<protein>
    <recommendedName>
        <fullName evidence="2">H-type lectin domain-containing protein</fullName>
    </recommendedName>
</protein>
<dbReference type="Proteomes" id="UP000689195">
    <property type="component" value="Unassembled WGS sequence"/>
</dbReference>
<feature type="signal peptide" evidence="1">
    <location>
        <begin position="1"/>
        <end position="19"/>
    </location>
</feature>
<dbReference type="InterPro" id="IPR019019">
    <property type="entry name" value="H-type_lectin_domain"/>
</dbReference>
<comment type="caution">
    <text evidence="3">The sequence shown here is derived from an EMBL/GenBank/DDBJ whole genome shotgun (WGS) entry which is preliminary data.</text>
</comment>
<proteinExistence type="predicted"/>
<dbReference type="OrthoDB" id="309745at2759"/>
<dbReference type="GO" id="GO:0030246">
    <property type="term" value="F:carbohydrate binding"/>
    <property type="evidence" value="ECO:0007669"/>
    <property type="project" value="InterPro"/>
</dbReference>
<keyword evidence="1" id="KW-0732">Signal</keyword>
<dbReference type="Pfam" id="PF09458">
    <property type="entry name" value="H_lectin"/>
    <property type="match status" value="1"/>
</dbReference>
<gene>
    <name evidence="3" type="ORF">PPENT_87.1.T0560098</name>
</gene>
<accession>A0A8S1V5T2</accession>
<evidence type="ECO:0000256" key="1">
    <source>
        <dbReference type="SAM" id="SignalP"/>
    </source>
</evidence>
<evidence type="ECO:0000259" key="2">
    <source>
        <dbReference type="Pfam" id="PF09458"/>
    </source>
</evidence>